<feature type="signal peptide" evidence="4">
    <location>
        <begin position="1"/>
        <end position="26"/>
    </location>
</feature>
<dbReference type="EMBL" id="JBBWWQ010000011">
    <property type="protein sequence ID" value="KAK8936390.1"/>
    <property type="molecule type" value="Genomic_DNA"/>
</dbReference>
<evidence type="ECO:0000313" key="6">
    <source>
        <dbReference type="EMBL" id="KAK8936390.1"/>
    </source>
</evidence>
<name>A0AAP0G458_9ASPA</name>
<reference evidence="6 7" key="1">
    <citation type="journal article" date="2022" name="Nat. Plants">
        <title>Genomes of leafy and leafless Platanthera orchids illuminate the evolution of mycoheterotrophy.</title>
        <authorList>
            <person name="Li M.H."/>
            <person name="Liu K.W."/>
            <person name="Li Z."/>
            <person name="Lu H.C."/>
            <person name="Ye Q.L."/>
            <person name="Zhang D."/>
            <person name="Wang J.Y."/>
            <person name="Li Y.F."/>
            <person name="Zhong Z.M."/>
            <person name="Liu X."/>
            <person name="Yu X."/>
            <person name="Liu D.K."/>
            <person name="Tu X.D."/>
            <person name="Liu B."/>
            <person name="Hao Y."/>
            <person name="Liao X.Y."/>
            <person name="Jiang Y.T."/>
            <person name="Sun W.H."/>
            <person name="Chen J."/>
            <person name="Chen Y.Q."/>
            <person name="Ai Y."/>
            <person name="Zhai J.W."/>
            <person name="Wu S.S."/>
            <person name="Zhou Z."/>
            <person name="Hsiao Y.Y."/>
            <person name="Wu W.L."/>
            <person name="Chen Y.Y."/>
            <person name="Lin Y.F."/>
            <person name="Hsu J.L."/>
            <person name="Li C.Y."/>
            <person name="Wang Z.W."/>
            <person name="Zhao X."/>
            <person name="Zhong W.Y."/>
            <person name="Ma X.K."/>
            <person name="Ma L."/>
            <person name="Huang J."/>
            <person name="Chen G.Z."/>
            <person name="Huang M.Z."/>
            <person name="Huang L."/>
            <person name="Peng D.H."/>
            <person name="Luo Y.B."/>
            <person name="Zou S.Q."/>
            <person name="Chen S.P."/>
            <person name="Lan S."/>
            <person name="Tsai W.C."/>
            <person name="Van de Peer Y."/>
            <person name="Liu Z.J."/>
        </authorList>
    </citation>
    <scope>NUCLEOTIDE SEQUENCE [LARGE SCALE GENOMIC DNA]</scope>
    <source>
        <strain evidence="6">Lor287</strain>
    </source>
</reference>
<dbReference type="InterPro" id="IPR051958">
    <property type="entry name" value="Alba-like_NAB"/>
</dbReference>
<evidence type="ECO:0000313" key="7">
    <source>
        <dbReference type="Proteomes" id="UP001418222"/>
    </source>
</evidence>
<keyword evidence="4" id="KW-0732">Signal</keyword>
<proteinExistence type="inferred from homology"/>
<evidence type="ECO:0000256" key="1">
    <source>
        <dbReference type="ARBA" id="ARBA00004123"/>
    </source>
</evidence>
<accession>A0AAP0G458</accession>
<organism evidence="6 7">
    <name type="scientific">Platanthera zijinensis</name>
    <dbReference type="NCBI Taxonomy" id="2320716"/>
    <lineage>
        <taxon>Eukaryota</taxon>
        <taxon>Viridiplantae</taxon>
        <taxon>Streptophyta</taxon>
        <taxon>Embryophyta</taxon>
        <taxon>Tracheophyta</taxon>
        <taxon>Spermatophyta</taxon>
        <taxon>Magnoliopsida</taxon>
        <taxon>Liliopsida</taxon>
        <taxon>Asparagales</taxon>
        <taxon>Orchidaceae</taxon>
        <taxon>Orchidoideae</taxon>
        <taxon>Orchideae</taxon>
        <taxon>Orchidinae</taxon>
        <taxon>Platanthera</taxon>
    </lineage>
</organism>
<dbReference type="SUPFAM" id="SSF82704">
    <property type="entry name" value="AlbA-like"/>
    <property type="match status" value="1"/>
</dbReference>
<dbReference type="Proteomes" id="UP001418222">
    <property type="component" value="Unassembled WGS sequence"/>
</dbReference>
<dbReference type="Gene3D" id="3.30.110.20">
    <property type="entry name" value="Alba-like domain"/>
    <property type="match status" value="1"/>
</dbReference>
<protein>
    <recommendedName>
        <fullName evidence="5">DNA/RNA-binding protein Alba-like domain-containing protein</fullName>
    </recommendedName>
</protein>
<comment type="similarity">
    <text evidence="2">Belongs to the histone-like Alba family.</text>
</comment>
<comment type="caution">
    <text evidence="6">The sequence shown here is derived from an EMBL/GenBank/DDBJ whole genome shotgun (WGS) entry which is preliminary data.</text>
</comment>
<dbReference type="AlphaFoldDB" id="A0AAP0G458"/>
<evidence type="ECO:0000256" key="4">
    <source>
        <dbReference type="SAM" id="SignalP"/>
    </source>
</evidence>
<gene>
    <name evidence="6" type="ORF">KSP39_PZI012997</name>
</gene>
<evidence type="ECO:0000256" key="3">
    <source>
        <dbReference type="ARBA" id="ARBA00023242"/>
    </source>
</evidence>
<keyword evidence="7" id="KW-1185">Reference proteome</keyword>
<evidence type="ECO:0000256" key="2">
    <source>
        <dbReference type="ARBA" id="ARBA00008018"/>
    </source>
</evidence>
<feature type="domain" description="DNA/RNA-binding protein Alba-like" evidence="5">
    <location>
        <begin position="31"/>
        <end position="86"/>
    </location>
</feature>
<comment type="subcellular location">
    <subcellularLocation>
        <location evidence="1">Nucleus</location>
    </subcellularLocation>
</comment>
<dbReference type="GO" id="GO:0003723">
    <property type="term" value="F:RNA binding"/>
    <property type="evidence" value="ECO:0007669"/>
    <property type="project" value="TreeGrafter"/>
</dbReference>
<dbReference type="Pfam" id="PF01918">
    <property type="entry name" value="Alba"/>
    <property type="match status" value="1"/>
</dbReference>
<dbReference type="InterPro" id="IPR036882">
    <property type="entry name" value="Alba-like_dom_sf"/>
</dbReference>
<keyword evidence="3" id="KW-0539">Nucleus</keyword>
<feature type="chain" id="PRO_5043005297" description="DNA/RNA-binding protein Alba-like domain-containing protein" evidence="4">
    <location>
        <begin position="27"/>
        <end position="134"/>
    </location>
</feature>
<dbReference type="InterPro" id="IPR002775">
    <property type="entry name" value="DNA/RNA-bd_Alba-like"/>
</dbReference>
<dbReference type="GO" id="GO:0005634">
    <property type="term" value="C:nucleus"/>
    <property type="evidence" value="ECO:0007669"/>
    <property type="project" value="UniProtKB-SubCell"/>
</dbReference>
<dbReference type="PANTHER" id="PTHR13516:SF3">
    <property type="entry name" value="ALBA DNA_RNA-BINDING PROTEIN"/>
    <property type="match status" value="1"/>
</dbReference>
<sequence length="134" mass="14940">MLLSPINAMLHLFFVQVTVISYNGIAEPEDNAVEDVLGELRVHEKHAREIVFKAIGQAINKAIAVSEIIKLQKRIHGLHQDTSISSVSITDVWEPIEEGLVPFVLVQILEDGILFECAIPVGELAVREREDAYQ</sequence>
<dbReference type="PANTHER" id="PTHR13516">
    <property type="entry name" value="RIBONUCLEASE P SUBUNIT P25"/>
    <property type="match status" value="1"/>
</dbReference>
<evidence type="ECO:0000259" key="5">
    <source>
        <dbReference type="Pfam" id="PF01918"/>
    </source>
</evidence>